<dbReference type="EMBL" id="JABANN010001023">
    <property type="protein sequence ID" value="KAF4651627.1"/>
    <property type="molecule type" value="Genomic_DNA"/>
</dbReference>
<proteinExistence type="predicted"/>
<evidence type="ECO:0000313" key="1">
    <source>
        <dbReference type="EMBL" id="KAF4650547.1"/>
    </source>
</evidence>
<dbReference type="OrthoDB" id="10277832at2759"/>
<evidence type="ECO:0000313" key="2">
    <source>
        <dbReference type="EMBL" id="KAF4651627.1"/>
    </source>
</evidence>
<dbReference type="Proteomes" id="UP000570595">
    <property type="component" value="Unassembled WGS sequence"/>
</dbReference>
<organism evidence="2 4">
    <name type="scientific">Perkinsus olseni</name>
    <name type="common">Perkinsus atlanticus</name>
    <dbReference type="NCBI Taxonomy" id="32597"/>
    <lineage>
        <taxon>Eukaryota</taxon>
        <taxon>Sar</taxon>
        <taxon>Alveolata</taxon>
        <taxon>Perkinsozoa</taxon>
        <taxon>Perkinsea</taxon>
        <taxon>Perkinsida</taxon>
        <taxon>Perkinsidae</taxon>
        <taxon>Perkinsus</taxon>
    </lineage>
</organism>
<gene>
    <name evidence="2" type="ORF">FOL46_000218</name>
    <name evidence="1" type="ORF">FOZ61_000225</name>
</gene>
<comment type="caution">
    <text evidence="2">The sequence shown here is derived from an EMBL/GenBank/DDBJ whole genome shotgun (WGS) entry which is preliminary data.</text>
</comment>
<dbReference type="EMBL" id="JABAHT010001020">
    <property type="protein sequence ID" value="KAF4650547.1"/>
    <property type="molecule type" value="Genomic_DNA"/>
</dbReference>
<name>A0A7J6KXG5_PEROL</name>
<reference evidence="3 4" key="1">
    <citation type="submission" date="2020-04" db="EMBL/GenBank/DDBJ databases">
        <title>Perkinsus olseni comparative genomics.</title>
        <authorList>
            <person name="Bogema D.R."/>
        </authorList>
    </citation>
    <scope>NUCLEOTIDE SEQUENCE [LARGE SCALE GENOMIC DNA]</scope>
    <source>
        <strain evidence="1">ATCC PRA-179</strain>
        <strain evidence="2">ATCC PRA-31</strain>
    </source>
</reference>
<sequence>MSTKQIIVATAAVVAMVSNLPTGVAIGGTKSDDDFPELREWNTTWCRFTNKDVSSSRKALMVSINADISVKNQLWTKFITCPKNDAHDAFNIEFLGGGLSNYYAHGHPLWWKAYGRDAQPEPTRYGRDRTYLHDPVGHCWNHPPPHAKTTDDPKEFCLSAMASLKEEFGTFAKMCVDFYRLLERAQRPPTPQGFDEVD</sequence>
<protein>
    <submittedName>
        <fullName evidence="2">Uncharacterized protein</fullName>
    </submittedName>
</protein>
<evidence type="ECO:0000313" key="3">
    <source>
        <dbReference type="Proteomes" id="UP000570595"/>
    </source>
</evidence>
<dbReference type="Proteomes" id="UP000572268">
    <property type="component" value="Unassembled WGS sequence"/>
</dbReference>
<accession>A0A7J6KXG5</accession>
<dbReference type="AlphaFoldDB" id="A0A7J6KXG5"/>
<evidence type="ECO:0000313" key="4">
    <source>
        <dbReference type="Proteomes" id="UP000572268"/>
    </source>
</evidence>